<keyword evidence="12" id="KW-1185">Reference proteome</keyword>
<keyword evidence="4" id="KW-0808">Transferase</keyword>
<evidence type="ECO:0000256" key="6">
    <source>
        <dbReference type="ARBA" id="ARBA00022723"/>
    </source>
</evidence>
<evidence type="ECO:0000256" key="8">
    <source>
        <dbReference type="ARBA" id="ARBA00049336"/>
    </source>
</evidence>
<sequence>MWGIIPAAGCGSRIQPLAFSKELLPVGSRFDGGAERPRAVSEYLCERMIRGGADKLCFVIAPGKSDIMEYYGGSYGPAAIAYVVQPEPVGLCDAVFRAAPFIAPDEEVLVGLPDTVWLPADGFRELPGDRLSFLLFPVDRPQAFDAVRTDAEGRVLEIEVKQPAPATNWIWGALRMPGHILHDLRRLWLARDGSDEYLGTLVNAYLARGGAAAGVKAGEHYVDVGTLEGYRAAHRLLAPPRQPEAGVHATAGAPAGRRRAAAGGRVASGLEQWT</sequence>
<dbReference type="EC" id="2.7.7.24" evidence="3"/>
<evidence type="ECO:0000313" key="11">
    <source>
        <dbReference type="EMBL" id="MBB4016483.1"/>
    </source>
</evidence>
<evidence type="ECO:0000313" key="12">
    <source>
        <dbReference type="Proteomes" id="UP000577362"/>
    </source>
</evidence>
<evidence type="ECO:0000256" key="1">
    <source>
        <dbReference type="ARBA" id="ARBA00001946"/>
    </source>
</evidence>
<comment type="similarity">
    <text evidence="2">Belongs to the glucose-1-phosphate thymidylyltransferase family.</text>
</comment>
<evidence type="ECO:0000256" key="2">
    <source>
        <dbReference type="ARBA" id="ARBA00010480"/>
    </source>
</evidence>
<dbReference type="Proteomes" id="UP000577362">
    <property type="component" value="Unassembled WGS sequence"/>
</dbReference>
<comment type="cofactor">
    <cofactor evidence="1">
        <name>Mg(2+)</name>
        <dbReference type="ChEBI" id="CHEBI:18420"/>
    </cofactor>
</comment>
<dbReference type="Gene3D" id="3.90.550.10">
    <property type="entry name" value="Spore Coat Polysaccharide Biosynthesis Protein SpsA, Chain A"/>
    <property type="match status" value="1"/>
</dbReference>
<organism evidence="11 12">
    <name type="scientific">Chelatococcus caeni</name>
    <dbReference type="NCBI Taxonomy" id="1348468"/>
    <lineage>
        <taxon>Bacteria</taxon>
        <taxon>Pseudomonadati</taxon>
        <taxon>Pseudomonadota</taxon>
        <taxon>Alphaproteobacteria</taxon>
        <taxon>Hyphomicrobiales</taxon>
        <taxon>Chelatococcaceae</taxon>
        <taxon>Chelatococcus</taxon>
    </lineage>
</organism>
<comment type="catalytic activity">
    <reaction evidence="8">
        <text>dTTP + alpha-D-glucose 1-phosphate + H(+) = dTDP-alpha-D-glucose + diphosphate</text>
        <dbReference type="Rhea" id="RHEA:15225"/>
        <dbReference type="ChEBI" id="CHEBI:15378"/>
        <dbReference type="ChEBI" id="CHEBI:33019"/>
        <dbReference type="ChEBI" id="CHEBI:37568"/>
        <dbReference type="ChEBI" id="CHEBI:57477"/>
        <dbReference type="ChEBI" id="CHEBI:58601"/>
        <dbReference type="EC" id="2.7.7.24"/>
    </reaction>
</comment>
<keyword evidence="7" id="KW-0460">Magnesium</keyword>
<keyword evidence="5" id="KW-0548">Nucleotidyltransferase</keyword>
<keyword evidence="6" id="KW-0479">Metal-binding</keyword>
<dbReference type="AlphaFoldDB" id="A0A840BV90"/>
<feature type="region of interest" description="Disordered" evidence="9">
    <location>
        <begin position="241"/>
        <end position="274"/>
    </location>
</feature>
<feature type="domain" description="Nucleotidyl transferase" evidence="10">
    <location>
        <begin position="3"/>
        <end position="236"/>
    </location>
</feature>
<dbReference type="PANTHER" id="PTHR43532">
    <property type="entry name" value="GLUCOSE-1-PHOSPHATE THYMIDYLYLTRANSFERASE"/>
    <property type="match status" value="1"/>
</dbReference>
<evidence type="ECO:0000256" key="7">
    <source>
        <dbReference type="ARBA" id="ARBA00022842"/>
    </source>
</evidence>
<name>A0A840BV90_9HYPH</name>
<dbReference type="GO" id="GO:0046872">
    <property type="term" value="F:metal ion binding"/>
    <property type="evidence" value="ECO:0007669"/>
    <property type="project" value="UniProtKB-KW"/>
</dbReference>
<accession>A0A840BV90</accession>
<dbReference type="RefSeq" id="WP_019401357.1">
    <property type="nucleotide sequence ID" value="NZ_JACIEN010000001.1"/>
</dbReference>
<evidence type="ECO:0000256" key="9">
    <source>
        <dbReference type="SAM" id="MobiDB-lite"/>
    </source>
</evidence>
<dbReference type="InterPro" id="IPR005835">
    <property type="entry name" value="NTP_transferase_dom"/>
</dbReference>
<evidence type="ECO:0000256" key="5">
    <source>
        <dbReference type="ARBA" id="ARBA00022695"/>
    </source>
</evidence>
<dbReference type="SUPFAM" id="SSF53448">
    <property type="entry name" value="Nucleotide-diphospho-sugar transferases"/>
    <property type="match status" value="1"/>
</dbReference>
<comment type="caution">
    <text evidence="11">The sequence shown here is derived from an EMBL/GenBank/DDBJ whole genome shotgun (WGS) entry which is preliminary data.</text>
</comment>
<dbReference type="GO" id="GO:0008879">
    <property type="term" value="F:glucose-1-phosphate thymidylyltransferase activity"/>
    <property type="evidence" value="ECO:0007669"/>
    <property type="project" value="UniProtKB-EC"/>
</dbReference>
<dbReference type="Pfam" id="PF00483">
    <property type="entry name" value="NTP_transferase"/>
    <property type="match status" value="1"/>
</dbReference>
<evidence type="ECO:0000259" key="10">
    <source>
        <dbReference type="Pfam" id="PF00483"/>
    </source>
</evidence>
<dbReference type="PANTHER" id="PTHR43532:SF1">
    <property type="entry name" value="GLUCOSE-1-PHOSPHATE THYMIDYLYLTRANSFERASE 1"/>
    <property type="match status" value="1"/>
</dbReference>
<protein>
    <recommendedName>
        <fullName evidence="3">glucose-1-phosphate thymidylyltransferase</fullName>
        <ecNumber evidence="3">2.7.7.24</ecNumber>
    </recommendedName>
</protein>
<reference evidence="11 12" key="1">
    <citation type="submission" date="2020-08" db="EMBL/GenBank/DDBJ databases">
        <title>Genomic Encyclopedia of Type Strains, Phase IV (KMG-IV): sequencing the most valuable type-strain genomes for metagenomic binning, comparative biology and taxonomic classification.</title>
        <authorList>
            <person name="Goeker M."/>
        </authorList>
    </citation>
    <scope>NUCLEOTIDE SEQUENCE [LARGE SCALE GENOMIC DNA]</scope>
    <source>
        <strain evidence="11 12">DSM 103737</strain>
    </source>
</reference>
<evidence type="ECO:0000256" key="4">
    <source>
        <dbReference type="ARBA" id="ARBA00022679"/>
    </source>
</evidence>
<dbReference type="InterPro" id="IPR029044">
    <property type="entry name" value="Nucleotide-diphossugar_trans"/>
</dbReference>
<gene>
    <name evidence="11" type="ORF">GGR16_001489</name>
</gene>
<proteinExistence type="inferred from homology"/>
<evidence type="ECO:0000256" key="3">
    <source>
        <dbReference type="ARBA" id="ARBA00012461"/>
    </source>
</evidence>
<feature type="compositionally biased region" description="Low complexity" evidence="9">
    <location>
        <begin position="249"/>
        <end position="267"/>
    </location>
</feature>
<dbReference type="EMBL" id="JACIEN010000001">
    <property type="protein sequence ID" value="MBB4016483.1"/>
    <property type="molecule type" value="Genomic_DNA"/>
</dbReference>
<dbReference type="InterPro" id="IPR005907">
    <property type="entry name" value="G1P_thy_trans_s"/>
</dbReference>